<dbReference type="Proteomes" id="UP000037069">
    <property type="component" value="Unassembled WGS sequence"/>
</dbReference>
<comment type="caution">
    <text evidence="9">The sequence shown here is derived from an EMBL/GenBank/DDBJ whole genome shotgun (WGS) entry which is preliminary data.</text>
</comment>
<comment type="subcellular location">
    <subcellularLocation>
        <location evidence="1">Cell membrane</location>
        <topology evidence="1">Multi-pass membrane protein</topology>
    </subcellularLocation>
</comment>
<evidence type="ECO:0000256" key="4">
    <source>
        <dbReference type="ARBA" id="ARBA00022989"/>
    </source>
</evidence>
<accession>A0A0L0CQK4</accession>
<evidence type="ECO:0008006" key="11">
    <source>
        <dbReference type="Google" id="ProtNLM"/>
    </source>
</evidence>
<evidence type="ECO:0000313" key="9">
    <source>
        <dbReference type="EMBL" id="KNC33719.1"/>
    </source>
</evidence>
<evidence type="ECO:0000256" key="6">
    <source>
        <dbReference type="ARBA" id="ARBA00023170"/>
    </source>
</evidence>
<evidence type="ECO:0000256" key="2">
    <source>
        <dbReference type="ARBA" id="ARBA00022475"/>
    </source>
</evidence>
<reference evidence="9 10" key="1">
    <citation type="journal article" date="2015" name="Nat. Commun.">
        <title>Lucilia cuprina genome unlocks parasitic fly biology to underpin future interventions.</title>
        <authorList>
            <person name="Anstead C.A."/>
            <person name="Korhonen P.K."/>
            <person name="Young N.D."/>
            <person name="Hall R.S."/>
            <person name="Jex A.R."/>
            <person name="Murali S.C."/>
            <person name="Hughes D.S."/>
            <person name="Lee S.F."/>
            <person name="Perry T."/>
            <person name="Stroehlein A.J."/>
            <person name="Ansell B.R."/>
            <person name="Breugelmans B."/>
            <person name="Hofmann A."/>
            <person name="Qu J."/>
            <person name="Dugan S."/>
            <person name="Lee S.L."/>
            <person name="Chao H."/>
            <person name="Dinh H."/>
            <person name="Han Y."/>
            <person name="Doddapaneni H.V."/>
            <person name="Worley K.C."/>
            <person name="Muzny D.M."/>
            <person name="Ioannidis P."/>
            <person name="Waterhouse R.M."/>
            <person name="Zdobnov E.M."/>
            <person name="James P.J."/>
            <person name="Bagnall N.H."/>
            <person name="Kotze A.C."/>
            <person name="Gibbs R.A."/>
            <person name="Richards S."/>
            <person name="Batterham P."/>
            <person name="Gasser R.B."/>
        </authorList>
    </citation>
    <scope>NUCLEOTIDE SEQUENCE [LARGE SCALE GENOMIC DNA]</scope>
    <source>
        <strain evidence="9 10">LS</strain>
        <tissue evidence="9">Full body</tissue>
    </source>
</reference>
<feature type="transmembrane region" description="Helical" evidence="8">
    <location>
        <begin position="376"/>
        <end position="403"/>
    </location>
</feature>
<dbReference type="InterPro" id="IPR052192">
    <property type="entry name" value="Insect_Ionotropic_Sensory_Rcpt"/>
</dbReference>
<dbReference type="OrthoDB" id="7951606at2759"/>
<keyword evidence="7" id="KW-0325">Glycoprotein</keyword>
<evidence type="ECO:0000256" key="5">
    <source>
        <dbReference type="ARBA" id="ARBA00023136"/>
    </source>
</evidence>
<dbReference type="GO" id="GO:0005886">
    <property type="term" value="C:plasma membrane"/>
    <property type="evidence" value="ECO:0007669"/>
    <property type="project" value="UniProtKB-SubCell"/>
</dbReference>
<evidence type="ECO:0000256" key="1">
    <source>
        <dbReference type="ARBA" id="ARBA00004651"/>
    </source>
</evidence>
<evidence type="ECO:0000256" key="3">
    <source>
        <dbReference type="ARBA" id="ARBA00022692"/>
    </source>
</evidence>
<keyword evidence="5 8" id="KW-0472">Membrane</keyword>
<dbReference type="PANTHER" id="PTHR42643:SF41">
    <property type="entry name" value="IONOTROPIC RECEPTOR 20A-RELATED"/>
    <property type="match status" value="1"/>
</dbReference>
<evidence type="ECO:0000256" key="7">
    <source>
        <dbReference type="ARBA" id="ARBA00023180"/>
    </source>
</evidence>
<dbReference type="AlphaFoldDB" id="A0A0L0CQK4"/>
<dbReference type="OMA" id="HINDLIH"/>
<feature type="transmembrane region" description="Helical" evidence="8">
    <location>
        <begin position="152"/>
        <end position="171"/>
    </location>
</feature>
<keyword evidence="2" id="KW-1003">Cell membrane</keyword>
<keyword evidence="6" id="KW-0675">Receptor</keyword>
<sequence length="409" mass="47325">MKGKTVLTLTDQIQPRSLIWLNAKGQLQLSGFTAKCVQLFAEKYNANLKMVLPIKINEILHLSIINNMTKNGELDIPMSLVSSFIGDKWLSLSYPLEIGKWMIMTPCARAMETRKVFKLIITPQVFVFIIGFTIIFSGLFTLTEKLFHNRFYWLNIFVNDKVIPGLLGQSFVFMKSCVCNIKLVYILILTLGLLLSTYYSAYLKAFITKPPLEKQSKTFNDLRTAGKKILMDILDMKNLDTNDNGIMEKMQDLIVYLNDSTLYHKYRKSFNTSYSYTVTTGLWNIFLQKQTFSTHKIFCTSEDMYIMDLLMLSIPLQENSIYKEALDYLIHRVHSVGLFYAWQSHTFYDMLRLGNISLKDTSKLDSYEKLSLEDLLSIWLVLIIGLSCSLIAFLMEILLNAIWKKIFNK</sequence>
<proteinExistence type="predicted"/>
<evidence type="ECO:0000256" key="8">
    <source>
        <dbReference type="SAM" id="Phobius"/>
    </source>
</evidence>
<keyword evidence="3 8" id="KW-0812">Transmembrane</keyword>
<protein>
    <recommendedName>
        <fullName evidence="11">Ionotropic glutamate receptor C-terminal domain-containing protein</fullName>
    </recommendedName>
</protein>
<gene>
    <name evidence="9" type="ORF">FF38_01775</name>
</gene>
<dbReference type="EMBL" id="JRES01000160">
    <property type="protein sequence ID" value="KNC33719.1"/>
    <property type="molecule type" value="Genomic_DNA"/>
</dbReference>
<evidence type="ECO:0000313" key="10">
    <source>
        <dbReference type="Proteomes" id="UP000037069"/>
    </source>
</evidence>
<feature type="transmembrane region" description="Helical" evidence="8">
    <location>
        <begin position="183"/>
        <end position="202"/>
    </location>
</feature>
<name>A0A0L0CQK4_LUCCU</name>
<feature type="transmembrane region" description="Helical" evidence="8">
    <location>
        <begin position="119"/>
        <end position="140"/>
    </location>
</feature>
<keyword evidence="4 8" id="KW-1133">Transmembrane helix</keyword>
<organism evidence="9 10">
    <name type="scientific">Lucilia cuprina</name>
    <name type="common">Green bottle fly</name>
    <name type="synonym">Australian sheep blowfly</name>
    <dbReference type="NCBI Taxonomy" id="7375"/>
    <lineage>
        <taxon>Eukaryota</taxon>
        <taxon>Metazoa</taxon>
        <taxon>Ecdysozoa</taxon>
        <taxon>Arthropoda</taxon>
        <taxon>Hexapoda</taxon>
        <taxon>Insecta</taxon>
        <taxon>Pterygota</taxon>
        <taxon>Neoptera</taxon>
        <taxon>Endopterygota</taxon>
        <taxon>Diptera</taxon>
        <taxon>Brachycera</taxon>
        <taxon>Muscomorpha</taxon>
        <taxon>Oestroidea</taxon>
        <taxon>Calliphoridae</taxon>
        <taxon>Luciliinae</taxon>
        <taxon>Lucilia</taxon>
    </lineage>
</organism>
<keyword evidence="10" id="KW-1185">Reference proteome</keyword>
<dbReference type="PANTHER" id="PTHR42643">
    <property type="entry name" value="IONOTROPIC RECEPTOR 20A-RELATED"/>
    <property type="match status" value="1"/>
</dbReference>